<dbReference type="SUPFAM" id="SSF53756">
    <property type="entry name" value="UDP-Glycosyltransferase/glycogen phosphorylase"/>
    <property type="match status" value="1"/>
</dbReference>
<comment type="caution">
    <text evidence="3">The sequence shown here is derived from an EMBL/GenBank/DDBJ whole genome shotgun (WGS) entry which is preliminary data.</text>
</comment>
<dbReference type="InterPro" id="IPR050426">
    <property type="entry name" value="Glycosyltransferase_28"/>
</dbReference>
<gene>
    <name evidence="3" type="ORF">ACFPK1_08875</name>
</gene>
<evidence type="ECO:0000313" key="3">
    <source>
        <dbReference type="EMBL" id="MFC5138339.1"/>
    </source>
</evidence>
<dbReference type="Pfam" id="PF06722">
    <property type="entry name" value="EryCIII-like_C"/>
    <property type="match status" value="1"/>
</dbReference>
<proteinExistence type="predicted"/>
<name>A0ABV9ZD77_9PSEU</name>
<feature type="domain" description="Erythromycin biosynthesis protein CIII-like C-terminal" evidence="2">
    <location>
        <begin position="233"/>
        <end position="377"/>
    </location>
</feature>
<keyword evidence="4" id="KW-1185">Reference proteome</keyword>
<dbReference type="EMBL" id="JBHSKG010000003">
    <property type="protein sequence ID" value="MFC5138339.1"/>
    <property type="molecule type" value="Genomic_DNA"/>
</dbReference>
<dbReference type="InterPro" id="IPR002213">
    <property type="entry name" value="UDP_glucos_trans"/>
</dbReference>
<accession>A0ABV9ZD77</accession>
<reference evidence="4" key="1">
    <citation type="journal article" date="2019" name="Int. J. Syst. Evol. Microbiol.">
        <title>The Global Catalogue of Microorganisms (GCM) 10K type strain sequencing project: providing services to taxonomists for standard genome sequencing and annotation.</title>
        <authorList>
            <consortium name="The Broad Institute Genomics Platform"/>
            <consortium name="The Broad Institute Genome Sequencing Center for Infectious Disease"/>
            <person name="Wu L."/>
            <person name="Ma J."/>
        </authorList>
    </citation>
    <scope>NUCLEOTIDE SEQUENCE [LARGE SCALE GENOMIC DNA]</scope>
    <source>
        <strain evidence="4">XZYJ18</strain>
    </source>
</reference>
<keyword evidence="1" id="KW-0808">Transferase</keyword>
<dbReference type="InterPro" id="IPR010610">
    <property type="entry name" value="EryCIII-like_C"/>
</dbReference>
<dbReference type="PANTHER" id="PTHR48050:SF13">
    <property type="entry name" value="STEROL 3-BETA-GLUCOSYLTRANSFERASE UGT80A2"/>
    <property type="match status" value="1"/>
</dbReference>
<dbReference type="Proteomes" id="UP001596175">
    <property type="component" value="Unassembled WGS sequence"/>
</dbReference>
<dbReference type="Gene3D" id="3.40.50.2000">
    <property type="entry name" value="Glycogen Phosphorylase B"/>
    <property type="match status" value="2"/>
</dbReference>
<dbReference type="RefSeq" id="WP_378020545.1">
    <property type="nucleotide sequence ID" value="NZ_JBHSKG010000003.1"/>
</dbReference>
<dbReference type="PANTHER" id="PTHR48050">
    <property type="entry name" value="STEROL 3-BETA-GLUCOSYLTRANSFERASE"/>
    <property type="match status" value="1"/>
</dbReference>
<protein>
    <submittedName>
        <fullName evidence="3">Glycosyltransferase</fullName>
    </submittedName>
</protein>
<dbReference type="InterPro" id="IPR035595">
    <property type="entry name" value="UDP_glycos_trans_CS"/>
</dbReference>
<dbReference type="CDD" id="cd03784">
    <property type="entry name" value="GT1_Gtf-like"/>
    <property type="match status" value="1"/>
</dbReference>
<evidence type="ECO:0000259" key="2">
    <source>
        <dbReference type="Pfam" id="PF06722"/>
    </source>
</evidence>
<dbReference type="PROSITE" id="PS00375">
    <property type="entry name" value="UDPGT"/>
    <property type="match status" value="1"/>
</dbReference>
<dbReference type="PROSITE" id="PS51257">
    <property type="entry name" value="PROKAR_LIPOPROTEIN"/>
    <property type="match status" value="1"/>
</dbReference>
<sequence length="388" mass="40142">MRILFASTGGAGHVTPMLPFAAACRRAGHDVLLVGPPGLAATAEHEGLPFAIGAAPDDAELGPVWARVPHLPTVEAERLVVGQVFATLNVRAMLPAVRDTVRARRPDVIVRESAEIASAVVADEEGIPHVEVGIGLISAQRQMLALATDAIEAWRPGLTGRIAAAPYLTFFPPSLDSGHGPDPAPTYRFRMPQAAPAPLPDHWRGDDRPLVYVTFGSVAASVPTAAPIYDVALAAVADLPARVLLTTGHGVDDDRLVAPGPHVHIARWVPQADVLGNARVVVCHGGSGTTLGALAAGVPLVITPLFADQPANARRVAELGAGIEVRPRDPGAPASAVDPADLRRAITDVLADPAAAAVAQKIAAEIGALPPTEDAVDLITPAAARPRR</sequence>
<organism evidence="3 4">
    <name type="scientific">Actinomycetospora rhizophila</name>
    <dbReference type="NCBI Taxonomy" id="1416876"/>
    <lineage>
        <taxon>Bacteria</taxon>
        <taxon>Bacillati</taxon>
        <taxon>Actinomycetota</taxon>
        <taxon>Actinomycetes</taxon>
        <taxon>Pseudonocardiales</taxon>
        <taxon>Pseudonocardiaceae</taxon>
        <taxon>Actinomycetospora</taxon>
    </lineage>
</organism>
<evidence type="ECO:0000313" key="4">
    <source>
        <dbReference type="Proteomes" id="UP001596175"/>
    </source>
</evidence>
<evidence type="ECO:0000256" key="1">
    <source>
        <dbReference type="ARBA" id="ARBA00022679"/>
    </source>
</evidence>